<dbReference type="EMBL" id="BNCQ01000008">
    <property type="protein sequence ID" value="GIM01035.1"/>
    <property type="molecule type" value="Genomic_DNA"/>
</dbReference>
<protein>
    <submittedName>
        <fullName evidence="1">Uncharacterized protein</fullName>
    </submittedName>
</protein>
<dbReference type="InterPro" id="IPR050490">
    <property type="entry name" value="Bact_solute-bd_prot1"/>
</dbReference>
<name>A0A8J4LKE8_9CHLO</name>
<dbReference type="Gene3D" id="3.40.190.10">
    <property type="entry name" value="Periplasmic binding protein-like II"/>
    <property type="match status" value="1"/>
</dbReference>
<reference evidence="1" key="1">
    <citation type="journal article" date="2021" name="Proc. Natl. Acad. Sci. U.S.A.">
        <title>Three genomes in the algal genus Volvox reveal the fate of a haploid sex-determining region after a transition to homothallism.</title>
        <authorList>
            <person name="Yamamoto K."/>
            <person name="Hamaji T."/>
            <person name="Kawai-Toyooka H."/>
            <person name="Matsuzaki R."/>
            <person name="Takahashi F."/>
            <person name="Nishimura Y."/>
            <person name="Kawachi M."/>
            <person name="Noguchi H."/>
            <person name="Minakuchi Y."/>
            <person name="Umen J.G."/>
            <person name="Toyoda A."/>
            <person name="Nozaki H."/>
        </authorList>
    </citation>
    <scope>NUCLEOTIDE SEQUENCE</scope>
    <source>
        <strain evidence="1">NIES-3785</strain>
    </source>
</reference>
<organism evidence="1 2">
    <name type="scientific">Volvox reticuliferus</name>
    <dbReference type="NCBI Taxonomy" id="1737510"/>
    <lineage>
        <taxon>Eukaryota</taxon>
        <taxon>Viridiplantae</taxon>
        <taxon>Chlorophyta</taxon>
        <taxon>core chlorophytes</taxon>
        <taxon>Chlorophyceae</taxon>
        <taxon>CS clade</taxon>
        <taxon>Chlamydomonadales</taxon>
        <taxon>Volvocaceae</taxon>
        <taxon>Volvox</taxon>
    </lineage>
</organism>
<proteinExistence type="predicted"/>
<comment type="caution">
    <text evidence="1">The sequence shown here is derived from an EMBL/GenBank/DDBJ whole genome shotgun (WGS) entry which is preliminary data.</text>
</comment>
<accession>A0A8J4LKE8</accession>
<dbReference type="AlphaFoldDB" id="A0A8J4LKE8"/>
<dbReference type="SUPFAM" id="SSF53850">
    <property type="entry name" value="Periplasmic binding protein-like II"/>
    <property type="match status" value="1"/>
</dbReference>
<evidence type="ECO:0000313" key="2">
    <source>
        <dbReference type="Proteomes" id="UP000722791"/>
    </source>
</evidence>
<feature type="non-terminal residue" evidence="1">
    <location>
        <position position="1"/>
    </location>
</feature>
<dbReference type="PANTHER" id="PTHR43649:SF12">
    <property type="entry name" value="DIACETYLCHITOBIOSE BINDING PROTEIN DASA"/>
    <property type="match status" value="1"/>
</dbReference>
<gene>
    <name evidence="1" type="ORF">Vretimale_5896</name>
</gene>
<feature type="non-terminal residue" evidence="1">
    <location>
        <position position="365"/>
    </location>
</feature>
<dbReference type="PANTHER" id="PTHR43649">
    <property type="entry name" value="ARABINOSE-BINDING PROTEIN-RELATED"/>
    <property type="match status" value="1"/>
</dbReference>
<sequence>RVAVTSDGQRSAMYAGVRNGEVLFITALLTICWSSLEAAEPEQVLQAIFARTCIQRVARGGGFSSRCPNASELIAHVDFCTAPPTAGDDIQPITLAGLSSPLLARAAALFTVAEDVGWPVRIQLLEPAAAVPSGSSGVASTDNYAVAAAVAASWAVPPAPWDLAPYADGWLVDSIRVGEAQLGGYAADLSYGVDVVEGLSWYGIAQAWRDLTGLYNFSAYAVPLGGGALQLLYRKDVLDRNGVTQPPVTWQQLLEVAASLHGKNMAPVSLAAEEAGAAAGTWGAANSSAEGAACGEGNSKWPGYGICFDMAAGCSSSHIYVMAIWASLAVSQGGEQGLIFDPRTMRPMLDSPAFIEALTIWGQLA</sequence>
<dbReference type="Proteomes" id="UP000722791">
    <property type="component" value="Unassembled WGS sequence"/>
</dbReference>
<evidence type="ECO:0000313" key="1">
    <source>
        <dbReference type="EMBL" id="GIM01035.1"/>
    </source>
</evidence>